<proteinExistence type="predicted"/>
<feature type="compositionally biased region" description="Basic residues" evidence="1">
    <location>
        <begin position="68"/>
        <end position="77"/>
    </location>
</feature>
<dbReference type="PaxDb" id="65489-OBART01G31850.1"/>
<organism evidence="2">
    <name type="scientific">Oryza barthii</name>
    <dbReference type="NCBI Taxonomy" id="65489"/>
    <lineage>
        <taxon>Eukaryota</taxon>
        <taxon>Viridiplantae</taxon>
        <taxon>Streptophyta</taxon>
        <taxon>Embryophyta</taxon>
        <taxon>Tracheophyta</taxon>
        <taxon>Spermatophyta</taxon>
        <taxon>Magnoliopsida</taxon>
        <taxon>Liliopsida</taxon>
        <taxon>Poales</taxon>
        <taxon>Poaceae</taxon>
        <taxon>BOP clade</taxon>
        <taxon>Oryzoideae</taxon>
        <taxon>Oryzeae</taxon>
        <taxon>Oryzinae</taxon>
        <taxon>Oryza</taxon>
    </lineage>
</organism>
<evidence type="ECO:0000313" key="2">
    <source>
        <dbReference type="EnsemblPlants" id="OBART01G31850.1"/>
    </source>
</evidence>
<evidence type="ECO:0000256" key="1">
    <source>
        <dbReference type="SAM" id="MobiDB-lite"/>
    </source>
</evidence>
<dbReference type="Gramene" id="OBART01G31850.1">
    <property type="protein sequence ID" value="OBART01G31850.1"/>
    <property type="gene ID" value="OBART01G31850"/>
</dbReference>
<reference evidence="2" key="1">
    <citation type="journal article" date="2009" name="Rice">
        <title>De Novo Next Generation Sequencing of Plant Genomes.</title>
        <authorList>
            <person name="Rounsley S."/>
            <person name="Marri P.R."/>
            <person name="Yu Y."/>
            <person name="He R."/>
            <person name="Sisneros N."/>
            <person name="Goicoechea J.L."/>
            <person name="Lee S.J."/>
            <person name="Angelova A."/>
            <person name="Kudrna D."/>
            <person name="Luo M."/>
            <person name="Affourtit J."/>
            <person name="Desany B."/>
            <person name="Knight J."/>
            <person name="Niazi F."/>
            <person name="Egholm M."/>
            <person name="Wing R.A."/>
        </authorList>
    </citation>
    <scope>NUCLEOTIDE SEQUENCE [LARGE SCALE GENOMIC DNA]</scope>
    <source>
        <strain evidence="2">cv. IRGC 105608</strain>
    </source>
</reference>
<dbReference type="AlphaFoldDB" id="A0A0D3EUB4"/>
<accession>A0A0D3EUB4</accession>
<name>A0A0D3EUB4_9ORYZ</name>
<dbReference type="HOGENOM" id="CLU_2546177_0_0_1"/>
<feature type="region of interest" description="Disordered" evidence="1">
    <location>
        <begin position="28"/>
        <end position="83"/>
    </location>
</feature>
<reference evidence="2" key="2">
    <citation type="submission" date="2015-03" db="UniProtKB">
        <authorList>
            <consortium name="EnsemblPlants"/>
        </authorList>
    </citation>
    <scope>IDENTIFICATION</scope>
</reference>
<protein>
    <submittedName>
        <fullName evidence="2">Uncharacterized protein</fullName>
    </submittedName>
</protein>
<feature type="compositionally biased region" description="Basic residues" evidence="1">
    <location>
        <begin position="38"/>
        <end position="56"/>
    </location>
</feature>
<dbReference type="Proteomes" id="UP000026960">
    <property type="component" value="Chromosome 1"/>
</dbReference>
<evidence type="ECO:0000313" key="3">
    <source>
        <dbReference type="Proteomes" id="UP000026960"/>
    </source>
</evidence>
<dbReference type="EnsemblPlants" id="OBART01G31850.1">
    <property type="protein sequence ID" value="OBART01G31850.1"/>
    <property type="gene ID" value="OBART01G31850"/>
</dbReference>
<sequence length="83" mass="9055">MRPRAFAPPCLPGSGPLPGLAVPGRGDLFPAAGSVVGRRVRSRSRRPGRRRSRSGRVRPPLRPLPPRRTSRPRRSRGRSSSAL</sequence>
<keyword evidence="3" id="KW-1185">Reference proteome</keyword>